<reference evidence="2" key="1">
    <citation type="journal article" date="2020" name="bioRxiv">
        <title>Comparative genomics of Chlamydomonas.</title>
        <authorList>
            <person name="Craig R.J."/>
            <person name="Hasan A.R."/>
            <person name="Ness R.W."/>
            <person name="Keightley P.D."/>
        </authorList>
    </citation>
    <scope>NUCLEOTIDE SEQUENCE</scope>
    <source>
        <strain evidence="2">SAG 7.73</strain>
    </source>
</reference>
<keyword evidence="3" id="KW-1185">Reference proteome</keyword>
<dbReference type="Gene3D" id="3.40.50.1820">
    <property type="entry name" value="alpha/beta hydrolase"/>
    <property type="match status" value="1"/>
</dbReference>
<dbReference type="Pfam" id="PF01738">
    <property type="entry name" value="DLH"/>
    <property type="match status" value="1"/>
</dbReference>
<dbReference type="Proteomes" id="UP000650467">
    <property type="component" value="Unassembled WGS sequence"/>
</dbReference>
<dbReference type="InterPro" id="IPR002925">
    <property type="entry name" value="Dienelactn_hydro"/>
</dbReference>
<sequence length="287" mass="30349">MLVAKEARARRASCLVNDASLGRGLLGAQAATAYDYTPKGSFAKSGKTNLYIVGSGAAKKRFLVVVPDIFGLESKQACDRFAEAGLTVVSFDPFLGLPWTSARFPPRPEHGYERWLQVMGGWARVEPLLEDALRRVRQLAAEAGERGLPTKIGCFGFGWGGMVALVAGRKAAGDLGGSLFYGVGAANPDLAAAEAAGLDAAWYQAVKCPVLVMYAPAELPVMKLMEVNTQLRTTFGAGGSLVQPTATDSAGVVARGDWTQPETAAAAGRVIEGMVGWLKKHFEGEKI</sequence>
<evidence type="ECO:0000259" key="1">
    <source>
        <dbReference type="Pfam" id="PF01738"/>
    </source>
</evidence>
<proteinExistence type="predicted"/>
<dbReference type="PANTHER" id="PTHR17630">
    <property type="entry name" value="DIENELACTONE HYDROLASE"/>
    <property type="match status" value="1"/>
</dbReference>
<dbReference type="InterPro" id="IPR029058">
    <property type="entry name" value="AB_hydrolase_fold"/>
</dbReference>
<dbReference type="OrthoDB" id="2147163at2759"/>
<gene>
    <name evidence="2" type="ORF">HXX76_007753</name>
</gene>
<dbReference type="SUPFAM" id="SSF53474">
    <property type="entry name" value="alpha/beta-Hydrolases"/>
    <property type="match status" value="1"/>
</dbReference>
<dbReference type="GO" id="GO:0016787">
    <property type="term" value="F:hydrolase activity"/>
    <property type="evidence" value="ECO:0007669"/>
    <property type="project" value="InterPro"/>
</dbReference>
<comment type="caution">
    <text evidence="2">The sequence shown here is derived from an EMBL/GenBank/DDBJ whole genome shotgun (WGS) entry which is preliminary data.</text>
</comment>
<accession>A0A835W1Y6</accession>
<evidence type="ECO:0000313" key="3">
    <source>
        <dbReference type="Proteomes" id="UP000650467"/>
    </source>
</evidence>
<evidence type="ECO:0000313" key="2">
    <source>
        <dbReference type="EMBL" id="KAG2434024.1"/>
    </source>
</evidence>
<protein>
    <recommendedName>
        <fullName evidence="1">Dienelactone hydrolase domain-containing protein</fullName>
    </recommendedName>
</protein>
<name>A0A835W1Y6_CHLIN</name>
<dbReference type="AlphaFoldDB" id="A0A835W1Y6"/>
<organism evidence="2 3">
    <name type="scientific">Chlamydomonas incerta</name>
    <dbReference type="NCBI Taxonomy" id="51695"/>
    <lineage>
        <taxon>Eukaryota</taxon>
        <taxon>Viridiplantae</taxon>
        <taxon>Chlorophyta</taxon>
        <taxon>core chlorophytes</taxon>
        <taxon>Chlorophyceae</taxon>
        <taxon>CS clade</taxon>
        <taxon>Chlamydomonadales</taxon>
        <taxon>Chlamydomonadaceae</taxon>
        <taxon>Chlamydomonas</taxon>
    </lineage>
</organism>
<dbReference type="EMBL" id="JAEHOC010000017">
    <property type="protein sequence ID" value="KAG2434024.1"/>
    <property type="molecule type" value="Genomic_DNA"/>
</dbReference>
<feature type="domain" description="Dienelactone hydrolase" evidence="1">
    <location>
        <begin position="51"/>
        <end position="218"/>
    </location>
</feature>
<dbReference type="PANTHER" id="PTHR17630:SF44">
    <property type="entry name" value="PROTEIN AIM2"/>
    <property type="match status" value="1"/>
</dbReference>